<gene>
    <name evidence="5" type="ORF">IF1G_07026</name>
</gene>
<dbReference type="STRING" id="43265.A0A545UXF7"/>
<feature type="domain" description="Rad26-like C-terminal" evidence="3">
    <location>
        <begin position="724"/>
        <end position="788"/>
    </location>
</feature>
<dbReference type="InterPro" id="IPR048379">
    <property type="entry name" value="Rad26-like_C"/>
</dbReference>
<feature type="region of interest" description="Disordered" evidence="1">
    <location>
        <begin position="73"/>
        <end position="124"/>
    </location>
</feature>
<evidence type="ECO:0000259" key="2">
    <source>
        <dbReference type="Pfam" id="PF12331"/>
    </source>
</evidence>
<evidence type="ECO:0000313" key="5">
    <source>
        <dbReference type="EMBL" id="TQV94147.1"/>
    </source>
</evidence>
<keyword evidence="6" id="KW-1185">Reference proteome</keyword>
<dbReference type="Pfam" id="PF12331">
    <property type="entry name" value="Rad26-like_helical_rpts"/>
    <property type="match status" value="1"/>
</dbReference>
<name>A0A545UXF7_9HYPO</name>
<sequence length="790" mass="85958">MDLDEFSDDGLDDLPENALREIENQAIQFTQAQAQPTQDQPRSSIDVRAQQSDYGWEEDDDLDTAQVVNDAGVPVGRRPGFPKAPAQIPTNAPRRAIPPIPNPQWNPATAQSARPNASLAQPPPLRTGIAAAAAAASQRFNPSQASAAGGGQAPLLTQTQPGDVLSALQIRIRALEYDLNAARGEASIIRANSVKAQREFDAQVSQLKKANAEQLDKHSRAVEAAVAAERSAHTELQFLQQDMKEVSDRARRRDAAGPPGSIATTPKKAGGRSWGIADGFDEMDVAMSPSKGRGRGRSAGSVAANVGERTPTKGKRKRPVVDSPVAALEIDTVDSVMGDDKPDLSQSSQHRTTVPPPAPPYEFLQLILDHGSFHHQPPTFDILSRFSFPSDTTSASLASKIFERLPLMGNPHQPMQLQVDFAETIIGLWLRCFEEHYWAPIKYLMSLLSFTFQLHVTSVAPLVARNLLPIAQSTICLVADTLQSRLPDGNFPKQQEYKYYEEHVDTVEAISLLHMCALACATSHDDVQLGFEHGLSSFWKLMTLDMVVILLSPKQRFHDIVNMLDLLSTSSTPDSVGPITEEKEPQLVARIMIERVSARLVEGPRSPHTQTQKRTIRATALRTLIAFARYPFGALQLATHDNALPRLMTCLCTSIDELYDQPISSTFLPEPPVPADEDVCGGSASDHAVKMDEASATPELSRIISQCVLLLHALVTDPCTADAADMSRKLSVFHGGSQRQLLALGRLTFAEEDLIMEAGIDSEIVEAAHELLELAVSPDEGEVVSEAFGP</sequence>
<feature type="compositionally biased region" description="Basic and acidic residues" evidence="1">
    <location>
        <begin position="244"/>
        <end position="255"/>
    </location>
</feature>
<reference evidence="5 6" key="1">
    <citation type="journal article" date="2019" name="Appl. Microbiol. Biotechnol.">
        <title>Genome sequence of Isaria javanica and comparative genome analysis insights into family S53 peptidase evolution in fungal entomopathogens.</title>
        <authorList>
            <person name="Lin R."/>
            <person name="Zhang X."/>
            <person name="Xin B."/>
            <person name="Zou M."/>
            <person name="Gao Y."/>
            <person name="Qin F."/>
            <person name="Hu Q."/>
            <person name="Xie B."/>
            <person name="Cheng X."/>
        </authorList>
    </citation>
    <scope>NUCLEOTIDE SEQUENCE [LARGE SCALE GENOMIC DNA]</scope>
    <source>
        <strain evidence="5 6">IJ1G</strain>
    </source>
</reference>
<dbReference type="InterPro" id="IPR022093">
    <property type="entry name" value="Rad26-like_helical"/>
</dbReference>
<organism evidence="5 6">
    <name type="scientific">Cordyceps javanica</name>
    <dbReference type="NCBI Taxonomy" id="43265"/>
    <lineage>
        <taxon>Eukaryota</taxon>
        <taxon>Fungi</taxon>
        <taxon>Dikarya</taxon>
        <taxon>Ascomycota</taxon>
        <taxon>Pezizomycotina</taxon>
        <taxon>Sordariomycetes</taxon>
        <taxon>Hypocreomycetidae</taxon>
        <taxon>Hypocreales</taxon>
        <taxon>Cordycipitaceae</taxon>
        <taxon>Cordyceps</taxon>
    </lineage>
</organism>
<evidence type="ECO:0000256" key="1">
    <source>
        <dbReference type="SAM" id="MobiDB-lite"/>
    </source>
</evidence>
<dbReference type="OrthoDB" id="5245063at2759"/>
<feature type="region of interest" description="Disordered" evidence="1">
    <location>
        <begin position="244"/>
        <end position="274"/>
    </location>
</feature>
<dbReference type="InterPro" id="IPR048380">
    <property type="entry name" value="Rad26-like_N"/>
</dbReference>
<feature type="region of interest" description="Disordered" evidence="1">
    <location>
        <begin position="289"/>
        <end position="321"/>
    </location>
</feature>
<dbReference type="AlphaFoldDB" id="A0A545UXF7"/>
<protein>
    <submittedName>
        <fullName evidence="5">DNA repair protein Rad26</fullName>
    </submittedName>
</protein>
<dbReference type="Pfam" id="PF21048">
    <property type="entry name" value="Rad26-like_N"/>
    <property type="match status" value="1"/>
</dbReference>
<dbReference type="Pfam" id="PF21046">
    <property type="entry name" value="Rad26-like_C"/>
    <property type="match status" value="1"/>
</dbReference>
<dbReference type="EMBL" id="SPUK01000010">
    <property type="protein sequence ID" value="TQV94147.1"/>
    <property type="molecule type" value="Genomic_DNA"/>
</dbReference>
<feature type="compositionally biased region" description="Low complexity" evidence="1">
    <location>
        <begin position="31"/>
        <end position="41"/>
    </location>
</feature>
<comment type="caution">
    <text evidence="5">The sequence shown here is derived from an EMBL/GenBank/DDBJ whole genome shotgun (WGS) entry which is preliminary data.</text>
</comment>
<evidence type="ECO:0000313" key="6">
    <source>
        <dbReference type="Proteomes" id="UP000315783"/>
    </source>
</evidence>
<dbReference type="Proteomes" id="UP000315783">
    <property type="component" value="Unassembled WGS sequence"/>
</dbReference>
<accession>A0A545UXF7</accession>
<feature type="region of interest" description="Disordered" evidence="1">
    <location>
        <begin position="335"/>
        <end position="356"/>
    </location>
</feature>
<feature type="region of interest" description="Disordered" evidence="1">
    <location>
        <begin position="31"/>
        <end position="50"/>
    </location>
</feature>
<feature type="compositionally biased region" description="Polar residues" evidence="1">
    <location>
        <begin position="105"/>
        <end position="119"/>
    </location>
</feature>
<feature type="domain" description="Rad26-like N-terminal" evidence="4">
    <location>
        <begin position="363"/>
        <end position="412"/>
    </location>
</feature>
<evidence type="ECO:0000259" key="3">
    <source>
        <dbReference type="Pfam" id="PF21046"/>
    </source>
</evidence>
<feature type="domain" description="Rad26-like helical repeats" evidence="2">
    <location>
        <begin position="470"/>
        <end position="715"/>
    </location>
</feature>
<proteinExistence type="predicted"/>
<evidence type="ECO:0000259" key="4">
    <source>
        <dbReference type="Pfam" id="PF21048"/>
    </source>
</evidence>